<gene>
    <name evidence="1" type="ORF">A2T98_04150</name>
</gene>
<name>A0A166KG28_NODSP</name>
<dbReference type="AlphaFoldDB" id="A0A166KG28"/>
<protein>
    <recommendedName>
        <fullName evidence="3">Phytanoyl-CoA dioxygenase</fullName>
    </recommendedName>
</protein>
<dbReference type="InterPro" id="IPR008775">
    <property type="entry name" value="Phytyl_CoA_dOase-like"/>
</dbReference>
<dbReference type="GO" id="GO:0005506">
    <property type="term" value="F:iron ion binding"/>
    <property type="evidence" value="ECO:0007669"/>
    <property type="project" value="UniProtKB-ARBA"/>
</dbReference>
<evidence type="ECO:0000313" key="1">
    <source>
        <dbReference type="EMBL" id="KZL51070.1"/>
    </source>
</evidence>
<reference evidence="1 2" key="1">
    <citation type="submission" date="2016-04" db="EMBL/GenBank/DDBJ databases">
        <title>Draft Genome Assembly of the Bloom-forming Cyanobacterium Nodularia spumigena Strain CENA596 in Shrimp Production Ponds.</title>
        <authorList>
            <person name="Popin R.V."/>
            <person name="Rigonato J."/>
            <person name="Abreu V.A."/>
            <person name="Andreote A.P."/>
            <person name="Silveira S.B."/>
            <person name="Odebrecht C."/>
            <person name="Fiore M.F."/>
        </authorList>
    </citation>
    <scope>NUCLEOTIDE SEQUENCE [LARGE SCALE GENOMIC DNA]</scope>
    <source>
        <strain evidence="1 2">CENA596</strain>
    </source>
</reference>
<evidence type="ECO:0008006" key="3">
    <source>
        <dbReference type="Google" id="ProtNLM"/>
    </source>
</evidence>
<sequence>MRNQSKILFCCKLTILYLLAKLKFLHVLLPKELKNELPIDWNNRMFWTAFQSGGQKIYFDYYSELKKPVSYEPKIKVDSELQLTEKDLKFFYDNGYLGPFDLISPDEAKALQEHLVNLYNKESKIYSYSRGDYEFDDPTDPDLAKVIQLDSVKRQGHDRHLEDPTLLNLFKRPEITERCAQLLGSDLILWYSQFFQKPPHSNKTELHQESTWLSFDQKRSILHPEDSEELFQVSCWIALTDATKYNGCMTVVPGSHWEIYPVQLSTAQTTTGYGAYQGTLCYPIDEQKVNLIEMKAGQFFIFTERVIHGSVDNVSDDWRWAVNGRIAKTNTKVFTKEMLEENLEISIYRIKKFKLDNWKAVLLRGQDRFGYNRLL</sequence>
<dbReference type="PANTHER" id="PTHR20883">
    <property type="entry name" value="PHYTANOYL-COA DIOXYGENASE DOMAIN CONTAINING 1"/>
    <property type="match status" value="1"/>
</dbReference>
<dbReference type="Proteomes" id="UP000076555">
    <property type="component" value="Unassembled WGS sequence"/>
</dbReference>
<organism evidence="1 2">
    <name type="scientific">Nodularia spumigena CENA596</name>
    <dbReference type="NCBI Taxonomy" id="1819295"/>
    <lineage>
        <taxon>Bacteria</taxon>
        <taxon>Bacillati</taxon>
        <taxon>Cyanobacteriota</taxon>
        <taxon>Cyanophyceae</taxon>
        <taxon>Nostocales</taxon>
        <taxon>Nodulariaceae</taxon>
        <taxon>Nodularia</taxon>
    </lineage>
</organism>
<dbReference type="RefSeq" id="WP_063871682.1">
    <property type="nucleotide sequence ID" value="NZ_CAWMRI010000047.1"/>
</dbReference>
<comment type="caution">
    <text evidence="1">The sequence shown here is derived from an EMBL/GenBank/DDBJ whole genome shotgun (WGS) entry which is preliminary data.</text>
</comment>
<dbReference type="SUPFAM" id="SSF51197">
    <property type="entry name" value="Clavaminate synthase-like"/>
    <property type="match status" value="1"/>
</dbReference>
<dbReference type="OrthoDB" id="9791262at2"/>
<dbReference type="PANTHER" id="PTHR20883:SF48">
    <property type="entry name" value="ECTOINE DIOXYGENASE"/>
    <property type="match status" value="1"/>
</dbReference>
<evidence type="ECO:0000313" key="2">
    <source>
        <dbReference type="Proteomes" id="UP000076555"/>
    </source>
</evidence>
<proteinExistence type="predicted"/>
<dbReference type="GO" id="GO:0016706">
    <property type="term" value="F:2-oxoglutarate-dependent dioxygenase activity"/>
    <property type="evidence" value="ECO:0007669"/>
    <property type="project" value="UniProtKB-ARBA"/>
</dbReference>
<dbReference type="Gene3D" id="2.60.120.620">
    <property type="entry name" value="q2cbj1_9rhob like domain"/>
    <property type="match status" value="1"/>
</dbReference>
<dbReference type="EMBL" id="LWAJ01000047">
    <property type="protein sequence ID" value="KZL51070.1"/>
    <property type="molecule type" value="Genomic_DNA"/>
</dbReference>
<dbReference type="Pfam" id="PF05721">
    <property type="entry name" value="PhyH"/>
    <property type="match status" value="1"/>
</dbReference>
<accession>A0A166KG28</accession>